<keyword evidence="1" id="KW-1133">Transmembrane helix</keyword>
<evidence type="ECO:0000313" key="2">
    <source>
        <dbReference type="EMBL" id="CAH1101845.1"/>
    </source>
</evidence>
<dbReference type="Proteomes" id="UP001153636">
    <property type="component" value="Chromosome 12"/>
</dbReference>
<reference evidence="2" key="1">
    <citation type="submission" date="2022-01" db="EMBL/GenBank/DDBJ databases">
        <authorList>
            <person name="King R."/>
        </authorList>
    </citation>
    <scope>NUCLEOTIDE SEQUENCE</scope>
</reference>
<keyword evidence="3" id="KW-1185">Reference proteome</keyword>
<accession>A0A9P0CL68</accession>
<protein>
    <submittedName>
        <fullName evidence="2">Uncharacterized protein</fullName>
    </submittedName>
</protein>
<organism evidence="2 3">
    <name type="scientific">Psylliodes chrysocephalus</name>
    <dbReference type="NCBI Taxonomy" id="3402493"/>
    <lineage>
        <taxon>Eukaryota</taxon>
        <taxon>Metazoa</taxon>
        <taxon>Ecdysozoa</taxon>
        <taxon>Arthropoda</taxon>
        <taxon>Hexapoda</taxon>
        <taxon>Insecta</taxon>
        <taxon>Pterygota</taxon>
        <taxon>Neoptera</taxon>
        <taxon>Endopterygota</taxon>
        <taxon>Coleoptera</taxon>
        <taxon>Polyphaga</taxon>
        <taxon>Cucujiformia</taxon>
        <taxon>Chrysomeloidea</taxon>
        <taxon>Chrysomelidae</taxon>
        <taxon>Galerucinae</taxon>
        <taxon>Alticini</taxon>
        <taxon>Psylliodes</taxon>
    </lineage>
</organism>
<evidence type="ECO:0000256" key="1">
    <source>
        <dbReference type="SAM" id="Phobius"/>
    </source>
</evidence>
<dbReference type="OrthoDB" id="10025891at2759"/>
<dbReference type="GO" id="GO:0003676">
    <property type="term" value="F:nucleic acid binding"/>
    <property type="evidence" value="ECO:0007669"/>
    <property type="project" value="InterPro"/>
</dbReference>
<gene>
    <name evidence="2" type="ORF">PSYICH_LOCUS3495</name>
</gene>
<dbReference type="InterPro" id="IPR036397">
    <property type="entry name" value="RNaseH_sf"/>
</dbReference>
<dbReference type="Gene3D" id="3.30.420.10">
    <property type="entry name" value="Ribonuclease H-like superfamily/Ribonuclease H"/>
    <property type="match status" value="1"/>
</dbReference>
<name>A0A9P0CL68_9CUCU</name>
<dbReference type="EMBL" id="OV651824">
    <property type="protein sequence ID" value="CAH1101845.1"/>
    <property type="molecule type" value="Genomic_DNA"/>
</dbReference>
<keyword evidence="1" id="KW-0472">Membrane</keyword>
<sequence>MNDEKYFTFANPEIPGNSGFYTDNFNDCPDNVKFEAKAKFEDKIMVWCAISEAGVSRPYVGRVRGQAVDANVYTQNCLPKLLNFINLYHANDEIMFWPDLASCHYTHATRQWLEANHIPFVPREDNPPNVLQARPIESFWALLTRKIYDNGWEAQNQDQLRRRIYQKVREVDLEACQALMRQLRTKLRRIREHGPLSLLIISFKAYIILSIVVINSFNKTFLNHSIVHSILFRKL</sequence>
<evidence type="ECO:0000313" key="3">
    <source>
        <dbReference type="Proteomes" id="UP001153636"/>
    </source>
</evidence>
<dbReference type="AlphaFoldDB" id="A0A9P0CL68"/>
<feature type="transmembrane region" description="Helical" evidence="1">
    <location>
        <begin position="196"/>
        <end position="217"/>
    </location>
</feature>
<keyword evidence="1" id="KW-0812">Transmembrane</keyword>
<proteinExistence type="predicted"/>